<organism evidence="1 2">
    <name type="scientific">Flavonifractor plautii</name>
    <name type="common">Fusobacterium plautii</name>
    <dbReference type="NCBI Taxonomy" id="292800"/>
    <lineage>
        <taxon>Bacteria</taxon>
        <taxon>Bacillati</taxon>
        <taxon>Bacillota</taxon>
        <taxon>Clostridia</taxon>
        <taxon>Eubacteriales</taxon>
        <taxon>Oscillospiraceae</taxon>
        <taxon>Flavonifractor</taxon>
    </lineage>
</organism>
<accession>A0AAW6CAH6</accession>
<dbReference type="RefSeq" id="WP_044944176.1">
    <property type="nucleotide sequence ID" value="NZ_BAABZG010000001.1"/>
</dbReference>
<evidence type="ECO:0008006" key="3">
    <source>
        <dbReference type="Google" id="ProtNLM"/>
    </source>
</evidence>
<sequence length="353" mass="39594">MGEENELTRVGRFDVKPCDTAIDLTDGKRFTKLKLTRDQRAQVNALLGAAPSLLGVSTLSQSYVLSFPEGVQGTLMRLKRGGYSTTLQNPETGQIVGTAALEQTAIQAACLGAFTAMSIASGQYFLAEINGKLNMMRLSLDKILEFLYGDKRAELLSEISFIRFAYENYGSIMEHEQQRLSTIVSLQSARKVAMKDIEFYLADLVSTVTAKVQTDILETVEKATQIKDSLELSTQLYVMSELLEVFYSENYDDGFLRYIEEEATAYINKCDKRMLTSFSMLQQALTSHKDGIFKKTDKEVLENQTRKIGDIVDRLNTAESSSLRELLHSALAAPEKRTDYYFNKDGDVFLKIS</sequence>
<proteinExistence type="predicted"/>
<evidence type="ECO:0000313" key="1">
    <source>
        <dbReference type="EMBL" id="MDB7908790.1"/>
    </source>
</evidence>
<evidence type="ECO:0000313" key="2">
    <source>
        <dbReference type="Proteomes" id="UP001211006"/>
    </source>
</evidence>
<comment type="caution">
    <text evidence="1">The sequence shown here is derived from an EMBL/GenBank/DDBJ whole genome shotgun (WGS) entry which is preliminary data.</text>
</comment>
<name>A0AAW6CAH6_FLAPL</name>
<reference evidence="1" key="1">
    <citation type="submission" date="2023-01" db="EMBL/GenBank/DDBJ databases">
        <title>Human gut microbiome strain richness.</title>
        <authorList>
            <person name="Chen-Liaw A."/>
        </authorList>
    </citation>
    <scope>NUCLEOTIDE SEQUENCE</scope>
    <source>
        <strain evidence="1">2225st1_A6_2225SCRN_200828</strain>
    </source>
</reference>
<dbReference type="Proteomes" id="UP001211006">
    <property type="component" value="Unassembled WGS sequence"/>
</dbReference>
<protein>
    <recommendedName>
        <fullName evidence="3">TerB family tellurite resistance protein</fullName>
    </recommendedName>
</protein>
<dbReference type="AlphaFoldDB" id="A0AAW6CAH6"/>
<dbReference type="EMBL" id="JAQLWO010000044">
    <property type="protein sequence ID" value="MDB7908790.1"/>
    <property type="molecule type" value="Genomic_DNA"/>
</dbReference>
<gene>
    <name evidence="1" type="ORF">PND83_22665</name>
</gene>